<dbReference type="PRINTS" id="PR00702">
    <property type="entry name" value="ACRIFLAVINRP"/>
</dbReference>
<keyword evidence="4" id="KW-1185">Reference proteome</keyword>
<dbReference type="Gene3D" id="1.20.1640.10">
    <property type="entry name" value="Multidrug efflux transporter AcrB transmembrane domain"/>
    <property type="match status" value="3"/>
</dbReference>
<dbReference type="Gene3D" id="3.30.70.1440">
    <property type="entry name" value="Multidrug efflux transporter AcrB pore domain"/>
    <property type="match status" value="1"/>
</dbReference>
<dbReference type="InterPro" id="IPR001036">
    <property type="entry name" value="Acrflvin-R"/>
</dbReference>
<feature type="transmembrane region" description="Helical" evidence="1">
    <location>
        <begin position="893"/>
        <end position="912"/>
    </location>
</feature>
<dbReference type="Proteomes" id="UP000004671">
    <property type="component" value="Chromosome"/>
</dbReference>
<dbReference type="Gene3D" id="3.30.70.1430">
    <property type="entry name" value="Multidrug efflux transporter AcrB pore domain"/>
    <property type="match status" value="2"/>
</dbReference>
<dbReference type="eggNOG" id="COG0841">
    <property type="taxonomic scope" value="Bacteria"/>
</dbReference>
<feature type="transmembrane region" description="Helical" evidence="1">
    <location>
        <begin position="945"/>
        <end position="966"/>
    </location>
</feature>
<dbReference type="STRING" id="880073.Cabys_431"/>
<dbReference type="AlphaFoldDB" id="H1XRV9"/>
<feature type="transmembrane region" description="Helical" evidence="1">
    <location>
        <begin position="454"/>
        <end position="481"/>
    </location>
</feature>
<feature type="transmembrane region" description="Helical" evidence="1">
    <location>
        <begin position="12"/>
        <end position="35"/>
    </location>
</feature>
<dbReference type="EMBL" id="CP018099">
    <property type="protein sequence ID" value="APF17182.1"/>
    <property type="molecule type" value="Genomic_DNA"/>
</dbReference>
<dbReference type="Gene3D" id="3.30.70.1320">
    <property type="entry name" value="Multidrug efflux transporter AcrB pore domain like"/>
    <property type="match status" value="1"/>
</dbReference>
<proteinExistence type="predicted"/>
<accession>H1XRV9</accession>
<feature type="transmembrane region" description="Helical" evidence="1">
    <location>
        <begin position="426"/>
        <end position="448"/>
    </location>
</feature>
<feature type="transmembrane region" description="Helical" evidence="1">
    <location>
        <begin position="360"/>
        <end position="380"/>
    </location>
</feature>
<feature type="transmembrane region" description="Helical" evidence="1">
    <location>
        <begin position="516"/>
        <end position="535"/>
    </location>
</feature>
<keyword evidence="1" id="KW-1133">Transmembrane helix</keyword>
<evidence type="ECO:0000313" key="3">
    <source>
        <dbReference type="EMBL" id="EHO41319.1"/>
    </source>
</evidence>
<dbReference type="Proteomes" id="UP000183868">
    <property type="component" value="Chromosome"/>
</dbReference>
<dbReference type="EMBL" id="CM001402">
    <property type="protein sequence ID" value="EHO41319.1"/>
    <property type="molecule type" value="Genomic_DNA"/>
</dbReference>
<feature type="transmembrane region" description="Helical" evidence="1">
    <location>
        <begin position="334"/>
        <end position="353"/>
    </location>
</feature>
<dbReference type="Pfam" id="PF00873">
    <property type="entry name" value="ACR_tran"/>
    <property type="match status" value="2"/>
</dbReference>
<feature type="transmembrane region" description="Helical" evidence="1">
    <location>
        <begin position="1018"/>
        <end position="1047"/>
    </location>
</feature>
<dbReference type="OrthoDB" id="9809409at2"/>
<dbReference type="InterPro" id="IPR027463">
    <property type="entry name" value="AcrB_DN_DC_subdom"/>
</dbReference>
<dbReference type="PANTHER" id="PTHR32063">
    <property type="match status" value="1"/>
</dbReference>
<feature type="transmembrane region" description="Helical" evidence="1">
    <location>
        <begin position="994"/>
        <end position="1012"/>
    </location>
</feature>
<name>H1XRV9_CALAY</name>
<dbReference type="InParanoid" id="H1XRV9"/>
<feature type="transmembrane region" description="Helical" evidence="1">
    <location>
        <begin position="919"/>
        <end position="939"/>
    </location>
</feature>
<evidence type="ECO:0000313" key="4">
    <source>
        <dbReference type="Proteomes" id="UP000004671"/>
    </source>
</evidence>
<dbReference type="Gene3D" id="3.30.2090.10">
    <property type="entry name" value="Multidrug efflux transporter AcrB TolC docking domain, DN and DC subdomains"/>
    <property type="match status" value="2"/>
</dbReference>
<organism evidence="3 4">
    <name type="scientific">Caldithrix abyssi DSM 13497</name>
    <dbReference type="NCBI Taxonomy" id="880073"/>
    <lineage>
        <taxon>Bacteria</taxon>
        <taxon>Pseudomonadati</taxon>
        <taxon>Calditrichota</taxon>
        <taxon>Calditrichia</taxon>
        <taxon>Calditrichales</taxon>
        <taxon>Calditrichaceae</taxon>
        <taxon>Caldithrix</taxon>
    </lineage>
</organism>
<sequence length="1056" mass="121962">MKQFLDWWLERPVSFLILNIIIIILGFLSVLSLPLELSPEVELPQVSITVYYPNSSPEMIEALITSPIESRMQELSDLRKIESVSSNNSARVTLKFDRKADMAFVVFRINEILSDYQSWLPEGAFKPQIQKYIPEEFKSESFLSYRLLTDLPENELYRMVQDKIKRPLLNIPGVSSVEIFGLKTPQVEILLNLRQMNQYGISLNTIQQKLSSAKMQVGKLKNENLILPVSMDLNFKNIEEIKDIPFKISETRLIHLKDFAIVRQGYQPLRFKKRINGKHTILISIEREKGSNTISVADRVFKVIRKIEKQLPKDNQLILVDDASKPIRKALNDLLIRTAIAMASMFFLLILVLRRLRYTFIIITSILLSIASIFILTKFIGYSLNLVTLAGLALGLGFIIDNSILVFDAIESSKEKKEIIYKTIKIIFPVFASTLTTLVALFPFIFLHGIIRTYYIPFAFIVTVALLSSVFFAFIFIPAAFRHLNQNKTILPGRSSFFQLHLKNLYGKILFKIIRFRKVVIVLFILSFGIPLWLLPQSIDKDHQQGIKAFLANLYNNTLGSEFYQSVREYTDPVLGGSLYLFFNYVERGEPWRWWSGNKLYVYIRMPHGSDLGISEKIILEFEKIALAQEGIDKVETTISPSAAYLSISFKQKTLNSFVPYYLKELLIQRATKVGGVYISVSGFGDPYSSGFYGTVSNFRIKLTGYSYTGLKALALRLKKELEKNIRVQNIDINAPLGFILEPLYDMQMDMDKFKLGQMGLTPKEVIPLLRLYTSERLTARRIKIGYEEKFLSIKSQNYERLQLDELKSLWFRSSANIPFRLNQFSSFQKKKVLNEIHRENQEYIRMFTFDYLGPYHFGTEYLNQVLKNFRVPVGYKVLPFYWREKEKDNSQLILIVFLGLLFIYMVTASLYESFLDPLLIFLTIPAGLVGIFLLFYFTDTIFTKSAYIGVLFISGIVVNNSIILVSKYKQYFLRSHSIVRTIIRGNLNHFRPIFLTTFTTVLGFLPMILLSEQNADNIWYTLALTGLGGMISSFLFILFVLPVLFYSFHKKRKTI</sequence>
<dbReference type="SUPFAM" id="SSF82866">
    <property type="entry name" value="Multidrug efflux transporter AcrB transmembrane domain"/>
    <property type="match status" value="2"/>
</dbReference>
<evidence type="ECO:0000313" key="5">
    <source>
        <dbReference type="Proteomes" id="UP000183868"/>
    </source>
</evidence>
<dbReference type="RefSeq" id="WP_006928417.1">
    <property type="nucleotide sequence ID" value="NZ_CM001402.1"/>
</dbReference>
<dbReference type="HOGENOM" id="CLU_002755_1_2_0"/>
<protein>
    <submittedName>
        <fullName evidence="3">Acriflavin resistance protein</fullName>
    </submittedName>
    <submittedName>
        <fullName evidence="2">Multidrug efflux pump subunit AcrB</fullName>
    </submittedName>
</protein>
<evidence type="ECO:0000313" key="2">
    <source>
        <dbReference type="EMBL" id="APF17182.1"/>
    </source>
</evidence>
<keyword evidence="1" id="KW-0812">Transmembrane</keyword>
<dbReference type="KEGG" id="caby:Cabys_431"/>
<dbReference type="PANTHER" id="PTHR32063:SF0">
    <property type="entry name" value="SWARMING MOTILITY PROTEIN SWRC"/>
    <property type="match status" value="1"/>
</dbReference>
<dbReference type="SUPFAM" id="SSF82693">
    <property type="entry name" value="Multidrug efflux transporter AcrB pore domain, PN1, PN2, PC1 and PC2 subdomains"/>
    <property type="match status" value="2"/>
</dbReference>
<dbReference type="SUPFAM" id="SSF82714">
    <property type="entry name" value="Multidrug efflux transporter AcrB TolC docking domain, DN and DC subdomains"/>
    <property type="match status" value="1"/>
</dbReference>
<dbReference type="PaxDb" id="880073-Calab_1701"/>
<gene>
    <name evidence="2" type="ORF">Cabys_431</name>
    <name evidence="3" type="ORF">Calab_1701</name>
</gene>
<dbReference type="GO" id="GO:0042910">
    <property type="term" value="F:xenobiotic transmembrane transporter activity"/>
    <property type="evidence" value="ECO:0007669"/>
    <property type="project" value="TreeGrafter"/>
</dbReference>
<reference evidence="3 4" key="1">
    <citation type="submission" date="2011-09" db="EMBL/GenBank/DDBJ databases">
        <title>The permanent draft genome of Caldithrix abyssi DSM 13497.</title>
        <authorList>
            <consortium name="US DOE Joint Genome Institute (JGI-PGF)"/>
            <person name="Lucas S."/>
            <person name="Han J."/>
            <person name="Lapidus A."/>
            <person name="Bruce D."/>
            <person name="Goodwin L."/>
            <person name="Pitluck S."/>
            <person name="Peters L."/>
            <person name="Kyrpides N."/>
            <person name="Mavromatis K."/>
            <person name="Ivanova N."/>
            <person name="Mikhailova N."/>
            <person name="Chertkov O."/>
            <person name="Detter J.C."/>
            <person name="Tapia R."/>
            <person name="Han C."/>
            <person name="Land M."/>
            <person name="Hauser L."/>
            <person name="Markowitz V."/>
            <person name="Cheng J.-F."/>
            <person name="Hugenholtz P."/>
            <person name="Woyke T."/>
            <person name="Wu D."/>
            <person name="Spring S."/>
            <person name="Brambilla E."/>
            <person name="Klenk H.-P."/>
            <person name="Eisen J.A."/>
        </authorList>
    </citation>
    <scope>NUCLEOTIDE SEQUENCE [LARGE SCALE GENOMIC DNA]</scope>
    <source>
        <strain evidence="3 4">DSM 13497</strain>
    </source>
</reference>
<keyword evidence="1" id="KW-0472">Membrane</keyword>
<reference evidence="2 5" key="2">
    <citation type="submission" date="2016-11" db="EMBL/GenBank/DDBJ databases">
        <title>Genomic analysis of Caldithrix abyssi and proposal of a novel bacterial phylum Caldithrichaeota.</title>
        <authorList>
            <person name="Kublanov I."/>
            <person name="Sigalova O."/>
            <person name="Gavrilov S."/>
            <person name="Lebedinsky A."/>
            <person name="Ivanova N."/>
            <person name="Daum C."/>
            <person name="Reddy T."/>
            <person name="Klenk H.P."/>
            <person name="Goker M."/>
            <person name="Reva O."/>
            <person name="Miroshnichenko M."/>
            <person name="Kyprides N."/>
            <person name="Woyke T."/>
            <person name="Gelfand M."/>
        </authorList>
    </citation>
    <scope>NUCLEOTIDE SEQUENCE [LARGE SCALE GENOMIC DNA]</scope>
    <source>
        <strain evidence="2 5">LF13</strain>
    </source>
</reference>
<evidence type="ECO:0000256" key="1">
    <source>
        <dbReference type="SAM" id="Phobius"/>
    </source>
</evidence>
<dbReference type="GO" id="GO:0005886">
    <property type="term" value="C:plasma membrane"/>
    <property type="evidence" value="ECO:0007669"/>
    <property type="project" value="TreeGrafter"/>
</dbReference>
<feature type="transmembrane region" description="Helical" evidence="1">
    <location>
        <begin position="386"/>
        <end position="405"/>
    </location>
</feature>